<sequence>MKRWKSDSSDARRYLFQREYDKLSSENRGRHLLATLCAFGAPQRVDVLKRILNFSDEQMQDAIAETRDMFLRIEHSTDSLGDLLSLGAATQSFLDQASRHLDRYSSIEGKVKIFQSETKLIPPILTLLKGKVARYLQQGMPDQALRALQEPELPNTIIEHPVFKACLGTVYAKLTPPRAGDAREAFTNAALLGYVEHEMFNEWLNMEKSAGASLTRGIEVCETVVKGNGFTYKVKAYFYKQLAYLQHKKTWEIDASSPEESIKLLKSSLGNNINAYHTAKKAQLSALSSYFTQANESIGRLASSAARKYSPLIYISAIEEIFESNEDNTEFSDAISKGISLVLLGVGVTQTTQIRRSLNKISGRLESPNYFRGDASKRHRVRTVIKSFLAN</sequence>
<dbReference type="AlphaFoldDB" id="A0A6L3YYA8"/>
<protein>
    <submittedName>
        <fullName evidence="1">Uncharacterized protein</fullName>
    </submittedName>
</protein>
<evidence type="ECO:0000313" key="2">
    <source>
        <dbReference type="Proteomes" id="UP000481876"/>
    </source>
</evidence>
<reference evidence="1 2" key="1">
    <citation type="submission" date="2019-09" db="EMBL/GenBank/DDBJ databases">
        <title>Taxonomic organization of the family Brucellaceae based on a phylogenomic approach.</title>
        <authorList>
            <person name="Leclercq S."/>
            <person name="Cloeckaert A."/>
            <person name="Zygmunt M.S."/>
        </authorList>
    </citation>
    <scope>NUCLEOTIDE SEQUENCE [LARGE SCALE GENOMIC DNA]</scope>
    <source>
        <strain evidence="1 2">LMG 3313</strain>
    </source>
</reference>
<name>A0A6L3YYA8_BRUAN</name>
<organism evidence="1 2">
    <name type="scientific">Brucella anthropi</name>
    <name type="common">Ochrobactrum anthropi</name>
    <dbReference type="NCBI Taxonomy" id="529"/>
    <lineage>
        <taxon>Bacteria</taxon>
        <taxon>Pseudomonadati</taxon>
        <taxon>Pseudomonadota</taxon>
        <taxon>Alphaproteobacteria</taxon>
        <taxon>Hyphomicrobiales</taxon>
        <taxon>Brucellaceae</taxon>
        <taxon>Brucella/Ochrobactrum group</taxon>
        <taxon>Brucella</taxon>
    </lineage>
</organism>
<accession>A0A6L3YYA8</accession>
<evidence type="ECO:0000313" key="1">
    <source>
        <dbReference type="EMBL" id="KAB2756774.1"/>
    </source>
</evidence>
<gene>
    <name evidence="1" type="ORF">F9L04_25200</name>
</gene>
<dbReference type="Proteomes" id="UP000481876">
    <property type="component" value="Unassembled WGS sequence"/>
</dbReference>
<dbReference type="RefSeq" id="WP_151664495.1">
    <property type="nucleotide sequence ID" value="NZ_WBWS01000050.1"/>
</dbReference>
<comment type="caution">
    <text evidence="1">The sequence shown here is derived from an EMBL/GenBank/DDBJ whole genome shotgun (WGS) entry which is preliminary data.</text>
</comment>
<proteinExistence type="predicted"/>
<dbReference type="EMBL" id="WBWS01000050">
    <property type="protein sequence ID" value="KAB2756774.1"/>
    <property type="molecule type" value="Genomic_DNA"/>
</dbReference>